<organism evidence="2 3">
    <name type="scientific">Eiseniibacteriota bacterium</name>
    <dbReference type="NCBI Taxonomy" id="2212470"/>
    <lineage>
        <taxon>Bacteria</taxon>
        <taxon>Candidatus Eiseniibacteriota</taxon>
    </lineage>
</organism>
<sequence>MGFKFIDKIRRHAAVSSGNFGTMFKDVDFPPLPEAATKLIEEVNKPDPDLQRIVKVISSSPETAACVIRTVNSSFFALRNEVRSVKHAVTLLGLKHIRPIALSYAVMNSLPHPKESIFNHKAFWSDSLIRAIFARALARRHCKSEEEEAFTAMLLADLALPVLMVTWGEYYMPIIEEWKAGTERLSEIEQSNFKWNHAQAAAWVMKSWGLPEELICYVGLHNALPSVIRDNELEKTIALPMAVASMFPSSLRDNPARNRMFIESSIIEFSLSFSDMEDLIKDSREAFSDIQASFHLTGNTVIEKLDSLIMTVQEMRNESDEETERQGAA</sequence>
<dbReference type="SUPFAM" id="SSF109604">
    <property type="entry name" value="HD-domain/PDEase-like"/>
    <property type="match status" value="1"/>
</dbReference>
<dbReference type="EMBL" id="JAHJDP010000023">
    <property type="protein sequence ID" value="MBU2690103.1"/>
    <property type="molecule type" value="Genomic_DNA"/>
</dbReference>
<dbReference type="Gene3D" id="1.10.3210.10">
    <property type="entry name" value="Hypothetical protein af1432"/>
    <property type="match status" value="1"/>
</dbReference>
<name>A0A948RV23_UNCEI</name>
<dbReference type="AlphaFoldDB" id="A0A948RV23"/>
<dbReference type="Proteomes" id="UP000777784">
    <property type="component" value="Unassembled WGS sequence"/>
</dbReference>
<evidence type="ECO:0000313" key="2">
    <source>
        <dbReference type="EMBL" id="MBU2690103.1"/>
    </source>
</evidence>
<gene>
    <name evidence="2" type="ORF">KJ970_04185</name>
</gene>
<dbReference type="PROSITE" id="PS51833">
    <property type="entry name" value="HDOD"/>
    <property type="match status" value="1"/>
</dbReference>
<dbReference type="PANTHER" id="PTHR33525">
    <property type="match status" value="1"/>
</dbReference>
<reference evidence="2" key="1">
    <citation type="submission" date="2021-05" db="EMBL/GenBank/DDBJ databases">
        <title>Energy efficiency and biological interactions define the core microbiome of deep oligotrophic groundwater.</title>
        <authorList>
            <person name="Mehrshad M."/>
            <person name="Lopez-Fernandez M."/>
            <person name="Bell E."/>
            <person name="Bernier-Latmani R."/>
            <person name="Bertilsson S."/>
            <person name="Dopson M."/>
        </authorList>
    </citation>
    <scope>NUCLEOTIDE SEQUENCE</scope>
    <source>
        <strain evidence="2">Modern_marine.mb.64</strain>
    </source>
</reference>
<accession>A0A948RV23</accession>
<proteinExistence type="predicted"/>
<dbReference type="Pfam" id="PF08668">
    <property type="entry name" value="HDOD"/>
    <property type="match status" value="1"/>
</dbReference>
<dbReference type="InterPro" id="IPR052340">
    <property type="entry name" value="RNase_Y/CdgJ"/>
</dbReference>
<feature type="domain" description="HDOD" evidence="1">
    <location>
        <begin position="29"/>
        <end position="224"/>
    </location>
</feature>
<evidence type="ECO:0000259" key="1">
    <source>
        <dbReference type="PROSITE" id="PS51833"/>
    </source>
</evidence>
<protein>
    <submittedName>
        <fullName evidence="2">HDOD domain-containing protein</fullName>
    </submittedName>
</protein>
<dbReference type="InterPro" id="IPR013976">
    <property type="entry name" value="HDOD"/>
</dbReference>
<comment type="caution">
    <text evidence="2">The sequence shown here is derived from an EMBL/GenBank/DDBJ whole genome shotgun (WGS) entry which is preliminary data.</text>
</comment>
<dbReference type="PANTHER" id="PTHR33525:SF3">
    <property type="entry name" value="RIBONUCLEASE Y"/>
    <property type="match status" value="1"/>
</dbReference>
<evidence type="ECO:0000313" key="3">
    <source>
        <dbReference type="Proteomes" id="UP000777784"/>
    </source>
</evidence>